<dbReference type="PANTHER" id="PTHR46599:SF3">
    <property type="entry name" value="PIGGYBAC TRANSPOSABLE ELEMENT-DERIVED PROTEIN 4"/>
    <property type="match status" value="1"/>
</dbReference>
<dbReference type="InParanoid" id="G4YE95"/>
<evidence type="ECO:0008006" key="3">
    <source>
        <dbReference type="Google" id="ProtNLM"/>
    </source>
</evidence>
<feature type="non-terminal residue" evidence="1">
    <location>
        <position position="59"/>
    </location>
</feature>
<accession>G4YE95</accession>
<dbReference type="AlphaFoldDB" id="G4YE95"/>
<dbReference type="SMR" id="G4YE95"/>
<proteinExistence type="predicted"/>
<dbReference type="KEGG" id="psoj:PHYSODRAFT_412093"/>
<dbReference type="EMBL" id="JH159151">
    <property type="protein sequence ID" value="EGZ26802.1"/>
    <property type="molecule type" value="Genomic_DNA"/>
</dbReference>
<dbReference type="GeneID" id="20651730"/>
<reference evidence="1 2" key="1">
    <citation type="journal article" date="2006" name="Science">
        <title>Phytophthora genome sequences uncover evolutionary origins and mechanisms of pathogenesis.</title>
        <authorList>
            <person name="Tyler B.M."/>
            <person name="Tripathy S."/>
            <person name="Zhang X."/>
            <person name="Dehal P."/>
            <person name="Jiang R.H."/>
            <person name="Aerts A."/>
            <person name="Arredondo F.D."/>
            <person name="Baxter L."/>
            <person name="Bensasson D."/>
            <person name="Beynon J.L."/>
            <person name="Chapman J."/>
            <person name="Damasceno C.M."/>
            <person name="Dorrance A.E."/>
            <person name="Dou D."/>
            <person name="Dickerman A.W."/>
            <person name="Dubchak I.L."/>
            <person name="Garbelotto M."/>
            <person name="Gijzen M."/>
            <person name="Gordon S.G."/>
            <person name="Govers F."/>
            <person name="Grunwald N.J."/>
            <person name="Huang W."/>
            <person name="Ivors K.L."/>
            <person name="Jones R.W."/>
            <person name="Kamoun S."/>
            <person name="Krampis K."/>
            <person name="Lamour K.H."/>
            <person name="Lee M.K."/>
            <person name="McDonald W.H."/>
            <person name="Medina M."/>
            <person name="Meijer H.J."/>
            <person name="Nordberg E.K."/>
            <person name="Maclean D.J."/>
            <person name="Ospina-Giraldo M.D."/>
            <person name="Morris P.F."/>
            <person name="Phuntumart V."/>
            <person name="Putnam N.H."/>
            <person name="Rash S."/>
            <person name="Rose J.K."/>
            <person name="Sakihama Y."/>
            <person name="Salamov A.A."/>
            <person name="Savidor A."/>
            <person name="Scheuring C.F."/>
            <person name="Smith B.M."/>
            <person name="Sobral B.W."/>
            <person name="Terry A."/>
            <person name="Torto-Alalibo T.A."/>
            <person name="Win J."/>
            <person name="Xu Z."/>
            <person name="Zhang H."/>
            <person name="Grigoriev I.V."/>
            <person name="Rokhsar D.S."/>
            <person name="Boore J.L."/>
        </authorList>
    </citation>
    <scope>NUCLEOTIDE SEQUENCE [LARGE SCALE GENOMIC DNA]</scope>
    <source>
        <strain evidence="1 2">P6497</strain>
    </source>
</reference>
<name>G4YE95_PHYSP</name>
<sequence>PCPGLVAVYQRYMEGAVRHDQLRLQAYSMQRSIRFNKYYKGLFRGLLDMALVNAYIIHR</sequence>
<gene>
    <name evidence="1" type="ORF">PHYSODRAFT_412093</name>
</gene>
<keyword evidence="2" id="KW-1185">Reference proteome</keyword>
<dbReference type="RefSeq" id="XP_009514077.1">
    <property type="nucleotide sequence ID" value="XM_009515782.1"/>
</dbReference>
<dbReference type="PANTHER" id="PTHR46599">
    <property type="entry name" value="PIGGYBAC TRANSPOSABLE ELEMENT-DERIVED PROTEIN 4"/>
    <property type="match status" value="1"/>
</dbReference>
<evidence type="ECO:0000313" key="2">
    <source>
        <dbReference type="Proteomes" id="UP000002640"/>
    </source>
</evidence>
<dbReference type="Proteomes" id="UP000002640">
    <property type="component" value="Unassembled WGS sequence"/>
</dbReference>
<organism evidence="1 2">
    <name type="scientific">Phytophthora sojae (strain P6497)</name>
    <name type="common">Soybean stem and root rot agent</name>
    <name type="synonym">Phytophthora megasperma f. sp. glycines</name>
    <dbReference type="NCBI Taxonomy" id="1094619"/>
    <lineage>
        <taxon>Eukaryota</taxon>
        <taxon>Sar</taxon>
        <taxon>Stramenopiles</taxon>
        <taxon>Oomycota</taxon>
        <taxon>Peronosporomycetes</taxon>
        <taxon>Peronosporales</taxon>
        <taxon>Peronosporaceae</taxon>
        <taxon>Phytophthora</taxon>
    </lineage>
</organism>
<feature type="non-terminal residue" evidence="1">
    <location>
        <position position="1"/>
    </location>
</feature>
<evidence type="ECO:0000313" key="1">
    <source>
        <dbReference type="EMBL" id="EGZ26802.1"/>
    </source>
</evidence>
<protein>
    <recommendedName>
        <fullName evidence="3">PiggyBac transposable element-derived protein domain-containing protein</fullName>
    </recommendedName>
</protein>